<evidence type="ECO:0000256" key="4">
    <source>
        <dbReference type="ARBA" id="ARBA00022989"/>
    </source>
</evidence>
<evidence type="ECO:0000256" key="7">
    <source>
        <dbReference type="SAM" id="Phobius"/>
    </source>
</evidence>
<dbReference type="PANTHER" id="PTHR24186">
    <property type="entry name" value="PROTEIN PHOSPHATASE 1 REGULATORY SUBUNIT"/>
    <property type="match status" value="1"/>
</dbReference>
<dbReference type="PANTHER" id="PTHR24186:SF46">
    <property type="entry name" value="PROTEIN ACCELERATED CELL DEATH 6-LIKE"/>
    <property type="match status" value="1"/>
</dbReference>
<dbReference type="OrthoDB" id="1435968at2759"/>
<evidence type="ECO:0000256" key="5">
    <source>
        <dbReference type="ARBA" id="ARBA00023043"/>
    </source>
</evidence>
<feature type="transmembrane region" description="Helical" evidence="7">
    <location>
        <begin position="71"/>
        <end position="102"/>
    </location>
</feature>
<gene>
    <name evidence="9" type="ORF">PHAVU_005G046800g</name>
</gene>
<dbReference type="GO" id="GO:0005886">
    <property type="term" value="C:plasma membrane"/>
    <property type="evidence" value="ECO:0007669"/>
    <property type="project" value="TreeGrafter"/>
</dbReference>
<dbReference type="Gramene" id="ESW21158">
    <property type="protein sequence ID" value="ESW21158"/>
    <property type="gene ID" value="PHAVU_005G046800g"/>
</dbReference>
<dbReference type="EMBL" id="CM002292">
    <property type="protein sequence ID" value="ESW21158.1"/>
    <property type="molecule type" value="Genomic_DNA"/>
</dbReference>
<evidence type="ECO:0000256" key="6">
    <source>
        <dbReference type="ARBA" id="ARBA00023136"/>
    </source>
</evidence>
<organism evidence="9 10">
    <name type="scientific">Phaseolus vulgaris</name>
    <name type="common">Kidney bean</name>
    <name type="synonym">French bean</name>
    <dbReference type="NCBI Taxonomy" id="3885"/>
    <lineage>
        <taxon>Eukaryota</taxon>
        <taxon>Viridiplantae</taxon>
        <taxon>Streptophyta</taxon>
        <taxon>Embryophyta</taxon>
        <taxon>Tracheophyta</taxon>
        <taxon>Spermatophyta</taxon>
        <taxon>Magnoliopsida</taxon>
        <taxon>eudicotyledons</taxon>
        <taxon>Gunneridae</taxon>
        <taxon>Pentapetalae</taxon>
        <taxon>rosids</taxon>
        <taxon>fabids</taxon>
        <taxon>Fabales</taxon>
        <taxon>Fabaceae</taxon>
        <taxon>Papilionoideae</taxon>
        <taxon>50 kb inversion clade</taxon>
        <taxon>NPAAA clade</taxon>
        <taxon>indigoferoid/millettioid clade</taxon>
        <taxon>Phaseoleae</taxon>
        <taxon>Phaseolus</taxon>
    </lineage>
</organism>
<evidence type="ECO:0000256" key="3">
    <source>
        <dbReference type="ARBA" id="ARBA00022737"/>
    </source>
</evidence>
<evidence type="ECO:0000313" key="9">
    <source>
        <dbReference type="EMBL" id="ESW21158.1"/>
    </source>
</evidence>
<dbReference type="InterPro" id="IPR026961">
    <property type="entry name" value="PGG_dom"/>
</dbReference>
<sequence length="159" mass="17530">MLVSTLITTVTFATGFTLPGGNNSSTPGQQGMAVMLNHVWFKPFIFCIASMYGGISVTIILIWAQLQDITLALLALNVATPLLGVTLATLSVAFLAGVHLVISDLSWLATTVLILCVIFIFLLLLVYILLWLPSHSSNIIMRYISFYPFQFLTWLFEGR</sequence>
<feature type="domain" description="PGG" evidence="8">
    <location>
        <begin position="1"/>
        <end position="100"/>
    </location>
</feature>
<feature type="transmembrane region" description="Helical" evidence="7">
    <location>
        <begin position="39"/>
        <end position="64"/>
    </location>
</feature>
<keyword evidence="6 7" id="KW-0472">Membrane</keyword>
<accession>V7BVV3</accession>
<feature type="transmembrane region" description="Helical" evidence="7">
    <location>
        <begin position="108"/>
        <end position="132"/>
    </location>
</feature>
<keyword evidence="4 7" id="KW-1133">Transmembrane helix</keyword>
<keyword evidence="2 7" id="KW-0812">Transmembrane</keyword>
<evidence type="ECO:0000256" key="1">
    <source>
        <dbReference type="ARBA" id="ARBA00004141"/>
    </source>
</evidence>
<proteinExistence type="predicted"/>
<dbReference type="Pfam" id="PF13962">
    <property type="entry name" value="PGG"/>
    <property type="match status" value="1"/>
</dbReference>
<dbReference type="Proteomes" id="UP000000226">
    <property type="component" value="Chromosome 5"/>
</dbReference>
<dbReference type="eggNOG" id="KOG0504">
    <property type="taxonomic scope" value="Eukaryota"/>
</dbReference>
<comment type="subcellular location">
    <subcellularLocation>
        <location evidence="1">Membrane</location>
        <topology evidence="1">Multi-pass membrane protein</topology>
    </subcellularLocation>
</comment>
<dbReference type="OMA" id="ERYSISC"/>
<protein>
    <recommendedName>
        <fullName evidence="8">PGG domain-containing protein</fullName>
    </recommendedName>
</protein>
<keyword evidence="5" id="KW-0040">ANK repeat</keyword>
<reference evidence="10" key="1">
    <citation type="journal article" date="2014" name="Nat. Genet.">
        <title>A reference genome for common bean and genome-wide analysis of dual domestications.</title>
        <authorList>
            <person name="Schmutz J."/>
            <person name="McClean P.E."/>
            <person name="Mamidi S."/>
            <person name="Wu G.A."/>
            <person name="Cannon S.B."/>
            <person name="Grimwood J."/>
            <person name="Jenkins J."/>
            <person name="Shu S."/>
            <person name="Song Q."/>
            <person name="Chavarro C."/>
            <person name="Torres-Torres M."/>
            <person name="Geffroy V."/>
            <person name="Moghaddam S.M."/>
            <person name="Gao D."/>
            <person name="Abernathy B."/>
            <person name="Barry K."/>
            <person name="Blair M."/>
            <person name="Brick M.A."/>
            <person name="Chovatia M."/>
            <person name="Gepts P."/>
            <person name="Goodstein D.M."/>
            <person name="Gonzales M."/>
            <person name="Hellsten U."/>
            <person name="Hyten D.L."/>
            <person name="Jia G."/>
            <person name="Kelly J.D."/>
            <person name="Kudrna D."/>
            <person name="Lee R."/>
            <person name="Richard M.M."/>
            <person name="Miklas P.N."/>
            <person name="Osorno J.M."/>
            <person name="Rodrigues J."/>
            <person name="Thareau V."/>
            <person name="Urrea C.A."/>
            <person name="Wang M."/>
            <person name="Yu Y."/>
            <person name="Zhang M."/>
            <person name="Wing R.A."/>
            <person name="Cregan P.B."/>
            <person name="Rokhsar D.S."/>
            <person name="Jackson S.A."/>
        </authorList>
    </citation>
    <scope>NUCLEOTIDE SEQUENCE [LARGE SCALE GENOMIC DNA]</scope>
    <source>
        <strain evidence="10">cv. G19833</strain>
    </source>
</reference>
<keyword evidence="3" id="KW-0677">Repeat</keyword>
<name>V7BVV3_PHAVU</name>
<evidence type="ECO:0000313" key="10">
    <source>
        <dbReference type="Proteomes" id="UP000000226"/>
    </source>
</evidence>
<dbReference type="STRING" id="3885.V7BVV3"/>
<evidence type="ECO:0000256" key="2">
    <source>
        <dbReference type="ARBA" id="ARBA00022692"/>
    </source>
</evidence>
<keyword evidence="10" id="KW-1185">Reference proteome</keyword>
<evidence type="ECO:0000259" key="8">
    <source>
        <dbReference type="Pfam" id="PF13962"/>
    </source>
</evidence>
<dbReference type="AlphaFoldDB" id="V7BVV3"/>